<dbReference type="InParanoid" id="A0A2K2DS18"/>
<evidence type="ECO:0000313" key="2">
    <source>
        <dbReference type="EMBL" id="PNT77074.1"/>
    </source>
</evidence>
<name>A0A2K2DS18_BRADI</name>
<feature type="region of interest" description="Disordered" evidence="1">
    <location>
        <begin position="1"/>
        <end position="49"/>
    </location>
</feature>
<accession>A0A2K2DS18</accession>
<gene>
    <name evidence="2" type="ORF">BRADI_1g57427v3</name>
</gene>
<dbReference type="EnsemblPlants" id="PNT77073">
    <property type="protein sequence ID" value="PNT77073"/>
    <property type="gene ID" value="BRADI_1g57427v3"/>
</dbReference>
<dbReference type="Gramene" id="PNT77074">
    <property type="protein sequence ID" value="PNT77074"/>
    <property type="gene ID" value="BRADI_1g57427v3"/>
</dbReference>
<evidence type="ECO:0000313" key="4">
    <source>
        <dbReference type="Proteomes" id="UP000008810"/>
    </source>
</evidence>
<feature type="region of interest" description="Disordered" evidence="1">
    <location>
        <begin position="75"/>
        <end position="94"/>
    </location>
</feature>
<sequence length="139" mass="15119">PTSSIIPKTKPEDCSTASSLRASRGSMPAGDLVAGGEAEAVAEGESGQRVWARNQTGKRAWWRRRSPLTRRRGIEAAELDQREEEDVADSLPVEPAGRPAGNVFLLTEHSEHLCSFVGDDVLTELLFSRLVTAWSSRAC</sequence>
<evidence type="ECO:0000313" key="3">
    <source>
        <dbReference type="EnsemblPlants" id="PNT77073"/>
    </source>
</evidence>
<reference evidence="2" key="2">
    <citation type="submission" date="2017-06" db="EMBL/GenBank/DDBJ databases">
        <title>WGS assembly of Brachypodium distachyon.</title>
        <authorList>
            <consortium name="The International Brachypodium Initiative"/>
            <person name="Lucas S."/>
            <person name="Harmon-Smith M."/>
            <person name="Lail K."/>
            <person name="Tice H."/>
            <person name="Grimwood J."/>
            <person name="Bruce D."/>
            <person name="Barry K."/>
            <person name="Shu S."/>
            <person name="Lindquist E."/>
            <person name="Wang M."/>
            <person name="Pitluck S."/>
            <person name="Vogel J.P."/>
            <person name="Garvin D.F."/>
            <person name="Mockler T.C."/>
            <person name="Schmutz J."/>
            <person name="Rokhsar D."/>
            <person name="Bevan M.W."/>
        </authorList>
    </citation>
    <scope>NUCLEOTIDE SEQUENCE</scope>
    <source>
        <strain evidence="2">Bd21</strain>
    </source>
</reference>
<protein>
    <submittedName>
        <fullName evidence="2 3">Uncharacterized protein</fullName>
    </submittedName>
</protein>
<reference evidence="3" key="3">
    <citation type="submission" date="2018-08" db="UniProtKB">
        <authorList>
            <consortium name="EnsemblPlants"/>
        </authorList>
    </citation>
    <scope>IDENTIFICATION</scope>
    <source>
        <strain evidence="3">cv. Bd21</strain>
    </source>
</reference>
<reference evidence="2 3" key="1">
    <citation type="journal article" date="2010" name="Nature">
        <title>Genome sequencing and analysis of the model grass Brachypodium distachyon.</title>
        <authorList>
            <consortium name="International Brachypodium Initiative"/>
        </authorList>
    </citation>
    <scope>NUCLEOTIDE SEQUENCE [LARGE SCALE GENOMIC DNA]</scope>
    <source>
        <strain evidence="2 3">Bd21</strain>
    </source>
</reference>
<feature type="compositionally biased region" description="Low complexity" evidence="1">
    <location>
        <begin position="34"/>
        <end position="47"/>
    </location>
</feature>
<dbReference type="EMBL" id="CM000880">
    <property type="protein sequence ID" value="PNT77073.1"/>
    <property type="molecule type" value="Genomic_DNA"/>
</dbReference>
<feature type="compositionally biased region" description="Acidic residues" evidence="1">
    <location>
        <begin position="77"/>
        <end position="88"/>
    </location>
</feature>
<dbReference type="EnsemblPlants" id="PNT77074">
    <property type="protein sequence ID" value="PNT77074"/>
    <property type="gene ID" value="BRADI_1g57427v3"/>
</dbReference>
<dbReference type="Gramene" id="PNT77073">
    <property type="protein sequence ID" value="PNT77073"/>
    <property type="gene ID" value="BRADI_1g57427v3"/>
</dbReference>
<dbReference type="Proteomes" id="UP000008810">
    <property type="component" value="Chromosome 1"/>
</dbReference>
<evidence type="ECO:0000256" key="1">
    <source>
        <dbReference type="SAM" id="MobiDB-lite"/>
    </source>
</evidence>
<feature type="non-terminal residue" evidence="2">
    <location>
        <position position="1"/>
    </location>
</feature>
<keyword evidence="4" id="KW-1185">Reference proteome</keyword>
<proteinExistence type="predicted"/>
<dbReference type="EMBL" id="CM000880">
    <property type="protein sequence ID" value="PNT77074.1"/>
    <property type="molecule type" value="Genomic_DNA"/>
</dbReference>
<dbReference type="AlphaFoldDB" id="A0A2K2DS18"/>
<organism evidence="2">
    <name type="scientific">Brachypodium distachyon</name>
    <name type="common">Purple false brome</name>
    <name type="synonym">Trachynia distachya</name>
    <dbReference type="NCBI Taxonomy" id="15368"/>
    <lineage>
        <taxon>Eukaryota</taxon>
        <taxon>Viridiplantae</taxon>
        <taxon>Streptophyta</taxon>
        <taxon>Embryophyta</taxon>
        <taxon>Tracheophyta</taxon>
        <taxon>Spermatophyta</taxon>
        <taxon>Magnoliopsida</taxon>
        <taxon>Liliopsida</taxon>
        <taxon>Poales</taxon>
        <taxon>Poaceae</taxon>
        <taxon>BOP clade</taxon>
        <taxon>Pooideae</taxon>
        <taxon>Stipodae</taxon>
        <taxon>Brachypodieae</taxon>
        <taxon>Brachypodium</taxon>
    </lineage>
</organism>